<sequence>MEARVRKKSGRDAGYDDARRVPIPRRERLEQVEACRPAGRRVVMEAERMKRVEHMARVGIHISEKHRIYRNDIFFIYKTFAQDIDIAPSMRLTGFQTGEAINASTV</sequence>
<protein>
    <submittedName>
        <fullName evidence="1">Uncharacterized protein</fullName>
    </submittedName>
</protein>
<organism evidence="1 2">
    <name type="scientific">Burkholderia cepacia</name>
    <name type="common">Pseudomonas cepacia</name>
    <dbReference type="NCBI Taxonomy" id="292"/>
    <lineage>
        <taxon>Bacteria</taxon>
        <taxon>Pseudomonadati</taxon>
        <taxon>Pseudomonadota</taxon>
        <taxon>Betaproteobacteria</taxon>
        <taxon>Burkholderiales</taxon>
        <taxon>Burkholderiaceae</taxon>
        <taxon>Burkholderia</taxon>
        <taxon>Burkholderia cepacia complex</taxon>
    </lineage>
</organism>
<gene>
    <name evidence="1" type="ORF">DPR02_05910</name>
</gene>
<comment type="caution">
    <text evidence="1">The sequence shown here is derived from an EMBL/GenBank/DDBJ whole genome shotgun (WGS) entry which is preliminary data.</text>
</comment>
<dbReference type="AlphaFoldDB" id="A0AAQ0FGG0"/>
<accession>A0AAQ0FGG0</accession>
<dbReference type="EMBL" id="QLUZ01000003">
    <property type="protein sequence ID" value="RAQ13898.1"/>
    <property type="molecule type" value="Genomic_DNA"/>
</dbReference>
<evidence type="ECO:0000313" key="1">
    <source>
        <dbReference type="EMBL" id="RAQ13898.1"/>
    </source>
</evidence>
<proteinExistence type="predicted"/>
<name>A0AAQ0FGG0_BURCE</name>
<reference evidence="1 2" key="1">
    <citation type="submission" date="2018-06" db="EMBL/GenBank/DDBJ databases">
        <title>Towards the identification of Burkholderia cepacia strain which caused fatal septicemia.</title>
        <authorList>
            <person name="Bui L.A.T."/>
            <person name="Zakharova I.B."/>
            <person name="Shpak I.M."/>
            <person name="Teteryatnikova N."/>
            <person name="Ustinov D.V."/>
            <person name="Kuzyutina Y.A."/>
            <person name="Nguyen H.N."/>
            <person name="Antonov A.S."/>
            <person name="Avdyusheva E.F."/>
            <person name="Victorov D.V."/>
        </authorList>
    </citation>
    <scope>NUCLEOTIDE SEQUENCE [LARGE SCALE GENOMIC DNA]</scope>
    <source>
        <strain evidence="1 2">PT02</strain>
    </source>
</reference>
<dbReference type="GeneID" id="56665102"/>
<dbReference type="RefSeq" id="WP_111939001.1">
    <property type="nucleotide sequence ID" value="NZ_CP045236.1"/>
</dbReference>
<evidence type="ECO:0000313" key="2">
    <source>
        <dbReference type="Proteomes" id="UP000248899"/>
    </source>
</evidence>
<dbReference type="Proteomes" id="UP000248899">
    <property type="component" value="Unassembled WGS sequence"/>
</dbReference>